<protein>
    <submittedName>
        <fullName evidence="2">Uncharacterized protein</fullName>
    </submittedName>
</protein>
<feature type="transmembrane region" description="Helical" evidence="1">
    <location>
        <begin position="117"/>
        <end position="139"/>
    </location>
</feature>
<organism evidence="2 3">
    <name type="scientific">Hohenbuehelia grisea</name>
    <dbReference type="NCBI Taxonomy" id="104357"/>
    <lineage>
        <taxon>Eukaryota</taxon>
        <taxon>Fungi</taxon>
        <taxon>Dikarya</taxon>
        <taxon>Basidiomycota</taxon>
        <taxon>Agaricomycotina</taxon>
        <taxon>Agaricomycetes</taxon>
        <taxon>Agaricomycetidae</taxon>
        <taxon>Agaricales</taxon>
        <taxon>Pleurotineae</taxon>
        <taxon>Pleurotaceae</taxon>
        <taxon>Hohenbuehelia</taxon>
    </lineage>
</organism>
<feature type="transmembrane region" description="Helical" evidence="1">
    <location>
        <begin position="151"/>
        <end position="175"/>
    </location>
</feature>
<sequence length="369" mass="40925">MPAGSASFIVSHLIEGRAFALASFIFVLYDYLITFDDETDWNPTCTDWIFLVGSLEYLEDIVLLQSLFPATSYDVCAIPSSIMNVVIDQLLVSALLSISFRSYFLQKFETAAFRINFPLNILALVIIQATLVIRTWYLFTHSRAAQWLIVAAYALSTAATIVTLVGTIPGLHSHLEHVSGQPIFYCTEPLKAQNIVFIFVPSFFLHAVLSAFMVARVVHNVRSNKHQPWRQAVMKDGGFLYLVVFFSASFSISAAIFGDSPSIGVVAMFANFMLALTSICVSRVVLHLMRLSSLHASSPFSGDPSLLLYTAQANRSRNWDDKFMGCLLYIPPPTPLTPINKGFDDVIDNGSTWKGYRSSSCYSEGDGFP</sequence>
<feature type="transmembrane region" description="Helical" evidence="1">
    <location>
        <begin position="7"/>
        <end position="28"/>
    </location>
</feature>
<gene>
    <name evidence="2" type="ORF">HGRIS_008593</name>
</gene>
<reference evidence="3" key="1">
    <citation type="submission" date="2024-06" db="EMBL/GenBank/DDBJ databases">
        <title>Multi-omics analyses provide insights into the biosynthesis of the anticancer antibiotic pleurotin in Hohenbuehelia grisea.</title>
        <authorList>
            <person name="Weaver J.A."/>
            <person name="Alberti F."/>
        </authorList>
    </citation>
    <scope>NUCLEOTIDE SEQUENCE [LARGE SCALE GENOMIC DNA]</scope>
    <source>
        <strain evidence="3">T-177</strain>
    </source>
</reference>
<feature type="transmembrane region" description="Helical" evidence="1">
    <location>
        <begin position="263"/>
        <end position="286"/>
    </location>
</feature>
<evidence type="ECO:0000313" key="3">
    <source>
        <dbReference type="Proteomes" id="UP001556367"/>
    </source>
</evidence>
<evidence type="ECO:0000313" key="2">
    <source>
        <dbReference type="EMBL" id="KAL0951941.1"/>
    </source>
</evidence>
<dbReference type="EMBL" id="JASNQZ010000011">
    <property type="protein sequence ID" value="KAL0951941.1"/>
    <property type="molecule type" value="Genomic_DNA"/>
</dbReference>
<keyword evidence="1" id="KW-1133">Transmembrane helix</keyword>
<evidence type="ECO:0000256" key="1">
    <source>
        <dbReference type="SAM" id="Phobius"/>
    </source>
</evidence>
<keyword evidence="3" id="KW-1185">Reference proteome</keyword>
<dbReference type="Proteomes" id="UP001556367">
    <property type="component" value="Unassembled WGS sequence"/>
</dbReference>
<keyword evidence="1" id="KW-0812">Transmembrane</keyword>
<proteinExistence type="predicted"/>
<accession>A0ABR3J9I0</accession>
<name>A0ABR3J9I0_9AGAR</name>
<feature type="transmembrane region" description="Helical" evidence="1">
    <location>
        <begin position="239"/>
        <end position="257"/>
    </location>
</feature>
<comment type="caution">
    <text evidence="2">The sequence shown here is derived from an EMBL/GenBank/DDBJ whole genome shotgun (WGS) entry which is preliminary data.</text>
</comment>
<keyword evidence="1" id="KW-0472">Membrane</keyword>
<feature type="transmembrane region" description="Helical" evidence="1">
    <location>
        <begin position="195"/>
        <end position="218"/>
    </location>
</feature>